<keyword evidence="2" id="KW-1185">Reference proteome</keyword>
<gene>
    <name evidence="1" type="ORF">FH607_028675</name>
</gene>
<dbReference type="Proteomes" id="UP000314251">
    <property type="component" value="Unassembled WGS sequence"/>
</dbReference>
<reference evidence="1" key="1">
    <citation type="submission" date="2019-10" db="EMBL/GenBank/DDBJ databases">
        <title>Nonomuraea sp. nov., isolated from Phyllanthus amarus.</title>
        <authorList>
            <person name="Klykleung N."/>
            <person name="Tanasupawat S."/>
        </authorList>
    </citation>
    <scope>NUCLEOTIDE SEQUENCE [LARGE SCALE GENOMIC DNA]</scope>
    <source>
        <strain evidence="1">3MP-10</strain>
    </source>
</reference>
<evidence type="ECO:0000313" key="1">
    <source>
        <dbReference type="EMBL" id="KAB8158881.1"/>
    </source>
</evidence>
<comment type="caution">
    <text evidence="1">The sequence shown here is derived from an EMBL/GenBank/DDBJ whole genome shotgun (WGS) entry which is preliminary data.</text>
</comment>
<evidence type="ECO:0000313" key="2">
    <source>
        <dbReference type="Proteomes" id="UP000314251"/>
    </source>
</evidence>
<name>A0A5N5ZQU4_9ACTN</name>
<dbReference type="AlphaFoldDB" id="A0A5N5ZQU4"/>
<proteinExistence type="predicted"/>
<accession>A0A5N5ZQU4</accession>
<protein>
    <submittedName>
        <fullName evidence="1">Uncharacterized protein</fullName>
    </submittedName>
</protein>
<sequence length="67" mass="6470">MNGPLMTLRTAVILSLGALGAAGTAVLTLAAGGSTPGALLAAWAAFGAVVPTLHRLIAGEASEAERA</sequence>
<dbReference type="RefSeq" id="WP_139674951.1">
    <property type="nucleotide sequence ID" value="NZ_VDLY02000026.1"/>
</dbReference>
<dbReference type="EMBL" id="VDLY02000026">
    <property type="protein sequence ID" value="KAB8158881.1"/>
    <property type="molecule type" value="Genomic_DNA"/>
</dbReference>
<organism evidence="1 2">
    <name type="scientific">Streptomyces mimosae</name>
    <dbReference type="NCBI Taxonomy" id="2586635"/>
    <lineage>
        <taxon>Bacteria</taxon>
        <taxon>Bacillati</taxon>
        <taxon>Actinomycetota</taxon>
        <taxon>Actinomycetes</taxon>
        <taxon>Kitasatosporales</taxon>
        <taxon>Streptomycetaceae</taxon>
        <taxon>Streptomyces</taxon>
    </lineage>
</organism>